<reference evidence="6" key="1">
    <citation type="submission" date="2020-04" db="EMBL/GenBank/DDBJ databases">
        <authorList>
            <person name="Alioto T."/>
            <person name="Alioto T."/>
            <person name="Gomez Garrido J."/>
        </authorList>
    </citation>
    <scope>NUCLEOTIDE SEQUENCE</scope>
    <source>
        <strain evidence="6">A484AB</strain>
    </source>
</reference>
<dbReference type="SMART" id="SM00471">
    <property type="entry name" value="HDc"/>
    <property type="match status" value="1"/>
</dbReference>
<dbReference type="InterPro" id="IPR036971">
    <property type="entry name" value="PDEase_catalytic_dom_sf"/>
</dbReference>
<dbReference type="OrthoDB" id="74705at2759"/>
<dbReference type="Gene3D" id="1.10.1300.10">
    <property type="entry name" value="3'5'-cyclic nucleotide phosphodiesterase, catalytic domain"/>
    <property type="match status" value="1"/>
</dbReference>
<keyword evidence="4 5" id="KW-0378">Hydrolase</keyword>
<dbReference type="SMART" id="SM00065">
    <property type="entry name" value="GAF"/>
    <property type="match status" value="1"/>
</dbReference>
<comment type="caution">
    <text evidence="6">The sequence shown here is derived from an EMBL/GenBank/DDBJ whole genome shotgun (WGS) entry which is preliminary data.</text>
</comment>
<dbReference type="InterPro" id="IPR002073">
    <property type="entry name" value="PDEase_catalytic_dom"/>
</dbReference>
<dbReference type="CDD" id="cd00077">
    <property type="entry name" value="HDc"/>
    <property type="match status" value="1"/>
</dbReference>
<dbReference type="InterPro" id="IPR003607">
    <property type="entry name" value="HD/PDEase_dom"/>
</dbReference>
<dbReference type="InterPro" id="IPR023088">
    <property type="entry name" value="PDEase"/>
</dbReference>
<evidence type="ECO:0000256" key="1">
    <source>
        <dbReference type="ARBA" id="ARBA00007648"/>
    </source>
</evidence>
<dbReference type="SUPFAM" id="SSF55781">
    <property type="entry name" value="GAF domain-like"/>
    <property type="match status" value="1"/>
</dbReference>
<dbReference type="Gene3D" id="3.30.450.40">
    <property type="match status" value="1"/>
</dbReference>
<dbReference type="FunFam" id="1.10.1300.10:FF:000003">
    <property type="entry name" value="Phosphodiesterase"/>
    <property type="match status" value="1"/>
</dbReference>
<organism evidence="6 7">
    <name type="scientific">Paramuricea clavata</name>
    <name type="common">Red gorgonian</name>
    <name type="synonym">Violescent sea-whip</name>
    <dbReference type="NCBI Taxonomy" id="317549"/>
    <lineage>
        <taxon>Eukaryota</taxon>
        <taxon>Metazoa</taxon>
        <taxon>Cnidaria</taxon>
        <taxon>Anthozoa</taxon>
        <taxon>Octocorallia</taxon>
        <taxon>Malacalcyonacea</taxon>
        <taxon>Plexauridae</taxon>
        <taxon>Paramuricea</taxon>
    </lineage>
</organism>
<comment type="similarity">
    <text evidence="1 5">Belongs to the cyclic nucleotide phosphodiesterase family.</text>
</comment>
<dbReference type="PROSITE" id="PS51845">
    <property type="entry name" value="PDEASE_I_2"/>
    <property type="match status" value="1"/>
</dbReference>
<gene>
    <name evidence="6" type="ORF">PACLA_8A076692</name>
</gene>
<proteinExistence type="inferred from homology"/>
<dbReference type="GO" id="GO:0007165">
    <property type="term" value="P:signal transduction"/>
    <property type="evidence" value="ECO:0007669"/>
    <property type="project" value="InterPro"/>
</dbReference>
<dbReference type="InterPro" id="IPR029016">
    <property type="entry name" value="GAF-like_dom_sf"/>
</dbReference>
<sequence length="1013" mass="115044">SFSSSAMSLMRNVAAAAAAFRFCLGVNSCASGSKRVVVITTSSFKLSCPYYTVSARDELLNYGKFPGLIALGCRLQFRMNRRTHAPIRSTFGKGYLSKLVELAILQDCLTIMDPLSITCSQRPFLPDFRCRLGFPLLERDAKFTVMCPDMSSRRGMVKFRFAILALVGLHPMEFYCHTHSDKQVFRFSVCGEGHANIDFWHMLIHLSLITIDSLARVQSFAFWRGGPGWRQSLRDVPQAQGVQVALVSSSALSRSVLNHPDLMLPNSLKYVNFVTGVSIRSIKYSLFRVSRMLVNHVTHHKICQCSSWLRKAPQQFDRSDRFIRLRKRLASDLDFSSVSLDNLLCDRYLPFCGIGITNAQLFELSQKEFRRNKVLIEMIHDIFEEQTSISKVVNRVMKRSLKLMKCEHCSVMLLNEPLAETGDGPFADRNSENLKFSNNFHLKTTTSGRHSVIASEINAELLNALTILSERVVSNPKTLCISDLNEDANMKNLAGRSCDEIKSVLSMPIRNSKSEILGVASLMNKNNCPFDENDISLFEAIVLFCGLGINNTMLYDQMAKAKAKQQVALEVLSYHVKCPQLEVEKLKLSLIPSQTSINLNSMKFDDFSLDADQMLTASVRMFLDCGLIEEFNIDYQTLCWWLTTTRKNYRNVIYHNWRHAFNVAQSMFAILTAGNMKQHLSKLECLALLAGCLCHDVDHRGTNNAFQAKTASPLATLYGTSVMEHHHFNHTIMILNTEGHNIFQNLSSQGYRKVISLLRHSILSTDLAINFKYRSTFFPLVENGELNLENEEHRSMLRGMMMTACDLSGITKPWKTQREVVHLVTSEFIQQGDIEREKFNENDIPAMMDRQKKNELPRMQVQFFDSVGIPIFRICAKVNPLLKPLLDGAIANRNRWEQLQNAALLAEVSKATLRTDKEQVLDSSRAPGIIYGPNANIDDLYIDVIHTERAQHTFSKQMKRHEIYDVYMKVPSRSIRSDFIRDFFYPNEDTKGEFPRSILAIGKPGIGKTVFSP</sequence>
<dbReference type="Pfam" id="PF01590">
    <property type="entry name" value="GAF"/>
    <property type="match status" value="1"/>
</dbReference>
<evidence type="ECO:0000256" key="5">
    <source>
        <dbReference type="RuleBase" id="RU363067"/>
    </source>
</evidence>
<dbReference type="PANTHER" id="PTHR11347">
    <property type="entry name" value="CYCLIC NUCLEOTIDE PHOSPHODIESTERASE"/>
    <property type="match status" value="1"/>
</dbReference>
<feature type="non-terminal residue" evidence="6">
    <location>
        <position position="1"/>
    </location>
</feature>
<dbReference type="Proteomes" id="UP001152795">
    <property type="component" value="Unassembled WGS sequence"/>
</dbReference>
<dbReference type="EMBL" id="CACRXK020003195">
    <property type="protein sequence ID" value="CAB3997814.1"/>
    <property type="molecule type" value="Genomic_DNA"/>
</dbReference>
<keyword evidence="7" id="KW-1185">Reference proteome</keyword>
<dbReference type="EC" id="3.1.4.-" evidence="5"/>
<dbReference type="SUPFAM" id="SSF109604">
    <property type="entry name" value="HD-domain/PDEase-like"/>
    <property type="match status" value="1"/>
</dbReference>
<protein>
    <recommendedName>
        <fullName evidence="5">Phosphodiesterase</fullName>
        <ecNumber evidence="5">3.1.4.-</ecNumber>
    </recommendedName>
</protein>
<evidence type="ECO:0000313" key="6">
    <source>
        <dbReference type="EMBL" id="CAB3997814.1"/>
    </source>
</evidence>
<evidence type="ECO:0000256" key="2">
    <source>
        <dbReference type="ARBA" id="ARBA00022535"/>
    </source>
</evidence>
<evidence type="ECO:0000313" key="7">
    <source>
        <dbReference type="Proteomes" id="UP001152795"/>
    </source>
</evidence>
<name>A0A7D9E0T7_PARCT</name>
<dbReference type="GO" id="GO:0004114">
    <property type="term" value="F:3',5'-cyclic-nucleotide phosphodiesterase activity"/>
    <property type="evidence" value="ECO:0007669"/>
    <property type="project" value="InterPro"/>
</dbReference>
<dbReference type="Pfam" id="PF00233">
    <property type="entry name" value="PDEase_I"/>
    <property type="match status" value="1"/>
</dbReference>
<keyword evidence="2" id="KW-0140">cGMP</keyword>
<evidence type="ECO:0000256" key="3">
    <source>
        <dbReference type="ARBA" id="ARBA00022723"/>
    </source>
</evidence>
<accession>A0A7D9E0T7</accession>
<keyword evidence="3 5" id="KW-0479">Metal-binding</keyword>
<dbReference type="AlphaFoldDB" id="A0A7D9E0T7"/>
<comment type="cofactor">
    <cofactor evidence="5">
        <name>a divalent metal cation</name>
        <dbReference type="ChEBI" id="CHEBI:60240"/>
    </cofactor>
    <text evidence="5">Binds 2 divalent metal cations per subunit. Site 1 may preferentially bind zinc ions, while site 2 has a preference for magnesium and/or manganese ions.</text>
</comment>
<dbReference type="PROSITE" id="PS00126">
    <property type="entry name" value="PDEASE_I_1"/>
    <property type="match status" value="1"/>
</dbReference>
<dbReference type="InterPro" id="IPR023174">
    <property type="entry name" value="PDEase_CS"/>
</dbReference>
<dbReference type="GO" id="GO:0046872">
    <property type="term" value="F:metal ion binding"/>
    <property type="evidence" value="ECO:0007669"/>
    <property type="project" value="UniProtKB-KW"/>
</dbReference>
<dbReference type="InterPro" id="IPR003018">
    <property type="entry name" value="GAF"/>
</dbReference>
<evidence type="ECO:0000256" key="4">
    <source>
        <dbReference type="ARBA" id="ARBA00022801"/>
    </source>
</evidence>
<dbReference type="PRINTS" id="PR00387">
    <property type="entry name" value="PDIESTERASE1"/>
</dbReference>